<dbReference type="Proteomes" id="UP001139410">
    <property type="component" value="Unassembled WGS sequence"/>
</dbReference>
<keyword evidence="1 6" id="KW-0963">Cytoplasm</keyword>
<comment type="caution">
    <text evidence="6">Lacks conserved residue(s) required for the propagation of feature annotation.</text>
</comment>
<keyword evidence="8" id="KW-1185">Reference proteome</keyword>
<feature type="binding site" evidence="6">
    <location>
        <begin position="121"/>
        <end position="122"/>
    </location>
    <ligand>
        <name>S-adenosyl-L-methionine</name>
        <dbReference type="ChEBI" id="CHEBI:59789"/>
    </ligand>
</feature>
<comment type="caution">
    <text evidence="7">The sequence shown here is derived from an EMBL/GenBank/DDBJ whole genome shotgun (WGS) entry which is preliminary data.</text>
</comment>
<keyword evidence="4 6" id="KW-0808">Transferase</keyword>
<evidence type="ECO:0000256" key="1">
    <source>
        <dbReference type="ARBA" id="ARBA00022490"/>
    </source>
</evidence>
<comment type="similarity">
    <text evidence="6">Belongs to the methyltransferase superfamily. RNA methyltransferase RsmG family.</text>
</comment>
<protein>
    <recommendedName>
        <fullName evidence="6">Ribosomal RNA small subunit methyltransferase G</fullName>
        <ecNumber evidence="6">2.1.1.170</ecNumber>
    </recommendedName>
    <alternativeName>
        <fullName evidence="6">16S rRNA 7-methylguanosine methyltransferase</fullName>
        <shortName evidence="6">16S rRNA m7G methyltransferase</shortName>
    </alternativeName>
</protein>
<dbReference type="GO" id="GO:0005829">
    <property type="term" value="C:cytosol"/>
    <property type="evidence" value="ECO:0007669"/>
    <property type="project" value="TreeGrafter"/>
</dbReference>
<dbReference type="AlphaFoldDB" id="A0A9X1TYB8"/>
<gene>
    <name evidence="6 7" type="primary">rsmG</name>
    <name evidence="7" type="ORF">LVY65_07825</name>
</gene>
<evidence type="ECO:0000256" key="3">
    <source>
        <dbReference type="ARBA" id="ARBA00022603"/>
    </source>
</evidence>
<dbReference type="GO" id="GO:0070043">
    <property type="term" value="F:rRNA (guanine-N7-)-methyltransferase activity"/>
    <property type="evidence" value="ECO:0007669"/>
    <property type="project" value="UniProtKB-UniRule"/>
</dbReference>
<comment type="catalytic activity">
    <reaction evidence="6">
        <text>guanosine(527) in 16S rRNA + S-adenosyl-L-methionine = N(7)-methylguanosine(527) in 16S rRNA + S-adenosyl-L-homocysteine</text>
        <dbReference type="Rhea" id="RHEA:42732"/>
        <dbReference type="Rhea" id="RHEA-COMP:10209"/>
        <dbReference type="Rhea" id="RHEA-COMP:10210"/>
        <dbReference type="ChEBI" id="CHEBI:57856"/>
        <dbReference type="ChEBI" id="CHEBI:59789"/>
        <dbReference type="ChEBI" id="CHEBI:74269"/>
        <dbReference type="ChEBI" id="CHEBI:74480"/>
        <dbReference type="EC" id="2.1.1.170"/>
    </reaction>
</comment>
<dbReference type="SUPFAM" id="SSF53335">
    <property type="entry name" value="S-adenosyl-L-methionine-dependent methyltransferases"/>
    <property type="match status" value="1"/>
</dbReference>
<evidence type="ECO:0000256" key="2">
    <source>
        <dbReference type="ARBA" id="ARBA00022552"/>
    </source>
</evidence>
<feature type="binding site" evidence="6">
    <location>
        <position position="134"/>
    </location>
    <ligand>
        <name>S-adenosyl-L-methionine</name>
        <dbReference type="ChEBI" id="CHEBI:59789"/>
    </ligand>
</feature>
<name>A0A9X1TYB8_9SPHN</name>
<keyword evidence="2 6" id="KW-0698">rRNA processing</keyword>
<dbReference type="HAMAP" id="MF_00074">
    <property type="entry name" value="16SrRNA_methyltr_G"/>
    <property type="match status" value="1"/>
</dbReference>
<evidence type="ECO:0000313" key="8">
    <source>
        <dbReference type="Proteomes" id="UP001139410"/>
    </source>
</evidence>
<evidence type="ECO:0000256" key="6">
    <source>
        <dbReference type="HAMAP-Rule" id="MF_00074"/>
    </source>
</evidence>
<proteinExistence type="inferred from homology"/>
<dbReference type="PANTHER" id="PTHR31760">
    <property type="entry name" value="S-ADENOSYL-L-METHIONINE-DEPENDENT METHYLTRANSFERASES SUPERFAMILY PROTEIN"/>
    <property type="match status" value="1"/>
</dbReference>
<dbReference type="Gene3D" id="3.40.50.150">
    <property type="entry name" value="Vaccinia Virus protein VP39"/>
    <property type="match status" value="1"/>
</dbReference>
<comment type="subcellular location">
    <subcellularLocation>
        <location evidence="6">Cytoplasm</location>
    </subcellularLocation>
</comment>
<sequence length="204" mass="22347">MIEVLSAAANRDVSRETFERLRAYADLLLAENNRQNLIAPKSIPDLWNRHILDGAQLLGVAQGGGSWCDIGSGPGLPGLVIAILGGTPMTLVEPRRLRADFLRGAIEHLGLEHVAVEERRVERLSGQFDFITARAVARLERLFGMACHLAHAETKWILPKGESAKSELDEARATWQGEFCLVPSQTHSGAAIVVAKNVQRRGKQ</sequence>
<dbReference type="PANTHER" id="PTHR31760:SF0">
    <property type="entry name" value="S-ADENOSYL-L-METHIONINE-DEPENDENT METHYLTRANSFERASES SUPERFAMILY PROTEIN"/>
    <property type="match status" value="1"/>
</dbReference>
<dbReference type="EC" id="2.1.1.170" evidence="6"/>
<accession>A0A9X1TYB8</accession>
<keyword evidence="5 6" id="KW-0949">S-adenosyl-L-methionine</keyword>
<dbReference type="PIRSF" id="PIRSF003078">
    <property type="entry name" value="GidB"/>
    <property type="match status" value="1"/>
</dbReference>
<feature type="binding site" evidence="6">
    <location>
        <position position="71"/>
    </location>
    <ligand>
        <name>S-adenosyl-L-methionine</name>
        <dbReference type="ChEBI" id="CHEBI:59789"/>
    </ligand>
</feature>
<organism evidence="7 8">
    <name type="scientific">Sphingomonas cremea</name>
    <dbReference type="NCBI Taxonomy" id="2904799"/>
    <lineage>
        <taxon>Bacteria</taxon>
        <taxon>Pseudomonadati</taxon>
        <taxon>Pseudomonadota</taxon>
        <taxon>Alphaproteobacteria</taxon>
        <taxon>Sphingomonadales</taxon>
        <taxon>Sphingomonadaceae</taxon>
        <taxon>Sphingomonas</taxon>
    </lineage>
</organism>
<evidence type="ECO:0000313" key="7">
    <source>
        <dbReference type="EMBL" id="MCF2514973.1"/>
    </source>
</evidence>
<feature type="binding site" evidence="6">
    <location>
        <position position="76"/>
    </location>
    <ligand>
        <name>S-adenosyl-L-methionine</name>
        <dbReference type="ChEBI" id="CHEBI:59789"/>
    </ligand>
</feature>
<comment type="function">
    <text evidence="6">Specifically methylates the N7 position of guanine in position 527 of 16S rRNA.</text>
</comment>
<dbReference type="InterPro" id="IPR003682">
    <property type="entry name" value="rRNA_ssu_MeTfrase_G"/>
</dbReference>
<dbReference type="InterPro" id="IPR029063">
    <property type="entry name" value="SAM-dependent_MTases_sf"/>
</dbReference>
<dbReference type="EMBL" id="JAKFGM010000002">
    <property type="protein sequence ID" value="MCF2514973.1"/>
    <property type="molecule type" value="Genomic_DNA"/>
</dbReference>
<dbReference type="RefSeq" id="WP_235067477.1">
    <property type="nucleotide sequence ID" value="NZ_JAKFGM010000002.1"/>
</dbReference>
<evidence type="ECO:0000256" key="4">
    <source>
        <dbReference type="ARBA" id="ARBA00022679"/>
    </source>
</evidence>
<reference evidence="7" key="1">
    <citation type="submission" date="2022-01" db="EMBL/GenBank/DDBJ databases">
        <authorList>
            <person name="Jo J.-H."/>
            <person name="Im W.-T."/>
        </authorList>
    </citation>
    <scope>NUCLEOTIDE SEQUENCE</scope>
    <source>
        <strain evidence="7">G124</strain>
    </source>
</reference>
<dbReference type="NCBIfam" id="TIGR00138">
    <property type="entry name" value="rsmG_gidB"/>
    <property type="match status" value="1"/>
</dbReference>
<dbReference type="Pfam" id="PF02527">
    <property type="entry name" value="GidB"/>
    <property type="match status" value="1"/>
</dbReference>
<keyword evidence="3 6" id="KW-0489">Methyltransferase</keyword>
<evidence type="ECO:0000256" key="5">
    <source>
        <dbReference type="ARBA" id="ARBA00022691"/>
    </source>
</evidence>